<keyword evidence="3" id="KW-1185">Reference proteome</keyword>
<evidence type="ECO:0000313" key="3">
    <source>
        <dbReference type="Proteomes" id="UP001590951"/>
    </source>
</evidence>
<reference evidence="2 3" key="1">
    <citation type="submission" date="2024-09" db="EMBL/GenBank/DDBJ databases">
        <title>Rethinking Asexuality: The Enigmatic Case of Functional Sexual Genes in Lepraria (Stereocaulaceae).</title>
        <authorList>
            <person name="Doellman M."/>
            <person name="Sun Y."/>
            <person name="Barcenas-Pena A."/>
            <person name="Lumbsch H.T."/>
            <person name="Grewe F."/>
        </authorList>
    </citation>
    <scope>NUCLEOTIDE SEQUENCE [LARGE SCALE GENOMIC DNA]</scope>
    <source>
        <strain evidence="2 3">Grewe 0041</strain>
    </source>
</reference>
<gene>
    <name evidence="2" type="ORF">ABVK25_005437</name>
</gene>
<dbReference type="EMBL" id="JBHFEH010000016">
    <property type="protein sequence ID" value="KAL2054296.1"/>
    <property type="molecule type" value="Genomic_DNA"/>
</dbReference>
<keyword evidence="1" id="KW-0812">Transmembrane</keyword>
<feature type="transmembrane region" description="Helical" evidence="1">
    <location>
        <begin position="99"/>
        <end position="116"/>
    </location>
</feature>
<proteinExistence type="predicted"/>
<comment type="caution">
    <text evidence="2">The sequence shown here is derived from an EMBL/GenBank/DDBJ whole genome shotgun (WGS) entry which is preliminary data.</text>
</comment>
<protein>
    <submittedName>
        <fullName evidence="2">Uncharacterized protein</fullName>
    </submittedName>
</protein>
<evidence type="ECO:0000313" key="2">
    <source>
        <dbReference type="EMBL" id="KAL2054296.1"/>
    </source>
</evidence>
<dbReference type="Proteomes" id="UP001590951">
    <property type="component" value="Unassembled WGS sequence"/>
</dbReference>
<accession>A0ABR4B8W0</accession>
<name>A0ABR4B8W0_9LECA</name>
<sequence length="117" mass="13063">MHPSTTITTCRASCSSFHQYMYVSVCKVDQRPGWFLARPATLRPELQALLAIKVLQSPPGGWLVGDADLQTKRGGAPKSFQPAFQLNDFPQKTNNSRRLPLIAGCFLVLVWQLHLLI</sequence>
<keyword evidence="1" id="KW-0472">Membrane</keyword>
<evidence type="ECO:0000256" key="1">
    <source>
        <dbReference type="SAM" id="Phobius"/>
    </source>
</evidence>
<keyword evidence="1" id="KW-1133">Transmembrane helix</keyword>
<organism evidence="2 3">
    <name type="scientific">Lepraria finkii</name>
    <dbReference type="NCBI Taxonomy" id="1340010"/>
    <lineage>
        <taxon>Eukaryota</taxon>
        <taxon>Fungi</taxon>
        <taxon>Dikarya</taxon>
        <taxon>Ascomycota</taxon>
        <taxon>Pezizomycotina</taxon>
        <taxon>Lecanoromycetes</taxon>
        <taxon>OSLEUM clade</taxon>
        <taxon>Lecanoromycetidae</taxon>
        <taxon>Lecanorales</taxon>
        <taxon>Lecanorineae</taxon>
        <taxon>Stereocaulaceae</taxon>
        <taxon>Lepraria</taxon>
    </lineage>
</organism>